<evidence type="ECO:0000256" key="8">
    <source>
        <dbReference type="SAM" id="MobiDB-lite"/>
    </source>
</evidence>
<evidence type="ECO:0000256" key="5">
    <source>
        <dbReference type="ARBA" id="ARBA00022786"/>
    </source>
</evidence>
<evidence type="ECO:0000256" key="7">
    <source>
        <dbReference type="ARBA" id="ARBA00033460"/>
    </source>
</evidence>
<dbReference type="GO" id="GO:0006508">
    <property type="term" value="P:proteolysis"/>
    <property type="evidence" value="ECO:0007669"/>
    <property type="project" value="UniProtKB-KW"/>
</dbReference>
<comment type="caution">
    <text evidence="10">The sequence shown here is derived from an EMBL/GenBank/DDBJ whole genome shotgun (WGS) entry which is preliminary data.</text>
</comment>
<keyword evidence="11" id="KW-1185">Reference proteome</keyword>
<accession>A0A1W0X9X2</accession>
<evidence type="ECO:0000256" key="2">
    <source>
        <dbReference type="ARBA" id="ARBA00010407"/>
    </source>
</evidence>
<evidence type="ECO:0000256" key="6">
    <source>
        <dbReference type="ARBA" id="ARBA00022801"/>
    </source>
</evidence>
<dbReference type="GO" id="GO:0004843">
    <property type="term" value="F:cysteine-type deubiquitinase activity"/>
    <property type="evidence" value="ECO:0007669"/>
    <property type="project" value="UniProtKB-EC"/>
</dbReference>
<keyword evidence="4" id="KW-0645">Protease</keyword>
<dbReference type="FunFam" id="3.90.70.80:FF:000018">
    <property type="entry name" value="OTU domain-containing protein 5-B"/>
    <property type="match status" value="1"/>
</dbReference>
<dbReference type="GO" id="GO:0016579">
    <property type="term" value="P:protein deubiquitination"/>
    <property type="evidence" value="ECO:0007669"/>
    <property type="project" value="TreeGrafter"/>
</dbReference>
<dbReference type="InterPro" id="IPR003323">
    <property type="entry name" value="OTU_dom"/>
</dbReference>
<dbReference type="InterPro" id="IPR050704">
    <property type="entry name" value="Peptidase_C85-like"/>
</dbReference>
<dbReference type="PROSITE" id="PS50802">
    <property type="entry name" value="OTU"/>
    <property type="match status" value="1"/>
</dbReference>
<evidence type="ECO:0000256" key="3">
    <source>
        <dbReference type="ARBA" id="ARBA00012759"/>
    </source>
</evidence>
<sequence length="447" mass="49918">MTILPKTKGGGAKERKEQAAAAAASTTSSTNSRANSLGPPSPLDANQLQNITPYGLLTENEASLQGHGGMDGGSNRQSHVAGPSKTSVFHRNKKQRLYDETGDGGSGMDAGGSSSSAPRQFNRDGHNSDDEHGDDRDLAAEELAQKEVNFARLLKEKRGFVIKNMKEDGACLFRAVADQVLGDEEMHDMVRQQCLDYMERNEDYFSQYITEDFAQYIDRKRTLTAHGNHVEIQAMSEVYNRRIEVYEYDIDAINVFQGAHPQENAPIRVSYHQKTHYNSVIDPFAATIGVGLGLPNFHPGLAEERLMNQAMGQSEQEAGLIEKQMLEDKILETDWEAANEAIERQIAQESYLEWLKMSEKQNRRHDDSAPSTSASKEQQSPKRNEPNSPSRSDAMNQRHIIDELNHLPPALFGLNDWDEEDGDMLARVLATSQAEYLESLKPKDRSH</sequence>
<dbReference type="PANTHER" id="PTHR12419:SF4">
    <property type="entry name" value="OTU DOMAIN-CONTAINING PROTEIN 5"/>
    <property type="match status" value="1"/>
</dbReference>
<reference evidence="11" key="1">
    <citation type="submission" date="2017-01" db="EMBL/GenBank/DDBJ databases">
        <title>Comparative genomics of anhydrobiosis in the tardigrade Hypsibius dujardini.</title>
        <authorList>
            <person name="Yoshida Y."/>
            <person name="Koutsovoulos G."/>
            <person name="Laetsch D."/>
            <person name="Stevens L."/>
            <person name="Kumar S."/>
            <person name="Horikawa D."/>
            <person name="Ishino K."/>
            <person name="Komine S."/>
            <person name="Tomita M."/>
            <person name="Blaxter M."/>
            <person name="Arakawa K."/>
        </authorList>
    </citation>
    <scope>NUCLEOTIDE SEQUENCE [LARGE SCALE GENOMIC DNA]</scope>
    <source>
        <strain evidence="11">Z151</strain>
    </source>
</reference>
<feature type="compositionally biased region" description="Low complexity" evidence="8">
    <location>
        <begin position="19"/>
        <end position="36"/>
    </location>
</feature>
<protein>
    <recommendedName>
        <fullName evidence="3">ubiquitinyl hydrolase 1</fullName>
        <ecNumber evidence="3">3.4.19.12</ecNumber>
    </recommendedName>
    <alternativeName>
        <fullName evidence="7">Deubiquitinating enzyme A</fullName>
    </alternativeName>
</protein>
<dbReference type="Proteomes" id="UP000192578">
    <property type="component" value="Unassembled WGS sequence"/>
</dbReference>
<comment type="catalytic activity">
    <reaction evidence="1">
        <text>Thiol-dependent hydrolysis of ester, thioester, amide, peptide and isopeptide bonds formed by the C-terminal Gly of ubiquitin (a 76-residue protein attached to proteins as an intracellular targeting signal).</text>
        <dbReference type="EC" id="3.4.19.12"/>
    </reaction>
</comment>
<evidence type="ECO:0000256" key="4">
    <source>
        <dbReference type="ARBA" id="ARBA00022670"/>
    </source>
</evidence>
<dbReference type="AlphaFoldDB" id="A0A1W0X9X2"/>
<proteinExistence type="inferred from homology"/>
<feature type="region of interest" description="Disordered" evidence="8">
    <location>
        <begin position="1"/>
        <end position="134"/>
    </location>
</feature>
<organism evidence="10 11">
    <name type="scientific">Hypsibius exemplaris</name>
    <name type="common">Freshwater tardigrade</name>
    <dbReference type="NCBI Taxonomy" id="2072580"/>
    <lineage>
        <taxon>Eukaryota</taxon>
        <taxon>Metazoa</taxon>
        <taxon>Ecdysozoa</taxon>
        <taxon>Tardigrada</taxon>
        <taxon>Eutardigrada</taxon>
        <taxon>Parachela</taxon>
        <taxon>Hypsibioidea</taxon>
        <taxon>Hypsibiidae</taxon>
        <taxon>Hypsibius</taxon>
    </lineage>
</organism>
<dbReference type="CDD" id="cd22752">
    <property type="entry name" value="OTU_OTUD5-like"/>
    <property type="match status" value="1"/>
</dbReference>
<evidence type="ECO:0000259" key="9">
    <source>
        <dbReference type="PROSITE" id="PS50802"/>
    </source>
</evidence>
<dbReference type="EC" id="3.4.19.12" evidence="3"/>
<evidence type="ECO:0000313" key="10">
    <source>
        <dbReference type="EMBL" id="OQV24327.1"/>
    </source>
</evidence>
<keyword evidence="5" id="KW-0833">Ubl conjugation pathway</keyword>
<feature type="region of interest" description="Disordered" evidence="8">
    <location>
        <begin position="360"/>
        <end position="393"/>
    </location>
</feature>
<dbReference type="PANTHER" id="PTHR12419">
    <property type="entry name" value="OTU DOMAIN CONTAINING PROTEIN"/>
    <property type="match status" value="1"/>
</dbReference>
<feature type="compositionally biased region" description="Polar residues" evidence="8">
    <location>
        <begin position="369"/>
        <end position="378"/>
    </location>
</feature>
<feature type="domain" description="OTU" evidence="9">
    <location>
        <begin position="160"/>
        <end position="283"/>
    </location>
</feature>
<dbReference type="EMBL" id="MTYJ01000007">
    <property type="protein sequence ID" value="OQV24327.1"/>
    <property type="molecule type" value="Genomic_DNA"/>
</dbReference>
<dbReference type="Gene3D" id="3.90.70.80">
    <property type="match status" value="1"/>
</dbReference>
<evidence type="ECO:0000313" key="11">
    <source>
        <dbReference type="Proteomes" id="UP000192578"/>
    </source>
</evidence>
<gene>
    <name evidence="10" type="ORF">BV898_01866</name>
</gene>
<dbReference type="Pfam" id="PF02338">
    <property type="entry name" value="OTU"/>
    <property type="match status" value="1"/>
</dbReference>
<dbReference type="OrthoDB" id="409956at2759"/>
<name>A0A1W0X9X2_HYPEX</name>
<evidence type="ECO:0000256" key="1">
    <source>
        <dbReference type="ARBA" id="ARBA00000707"/>
    </source>
</evidence>
<keyword evidence="6" id="KW-0378">Hydrolase</keyword>
<comment type="similarity">
    <text evidence="2">Belongs to the peptidase C85 family.</text>
</comment>
<feature type="compositionally biased region" description="Polar residues" evidence="8">
    <location>
        <begin position="74"/>
        <end position="87"/>
    </location>
</feature>
<feature type="compositionally biased region" description="Basic and acidic residues" evidence="8">
    <location>
        <begin position="121"/>
        <end position="134"/>
    </location>
</feature>
<dbReference type="InterPro" id="IPR038765">
    <property type="entry name" value="Papain-like_cys_pep_sf"/>
</dbReference>
<dbReference type="SUPFAM" id="SSF54001">
    <property type="entry name" value="Cysteine proteinases"/>
    <property type="match status" value="1"/>
</dbReference>
<dbReference type="GO" id="GO:0061578">
    <property type="term" value="F:K63-linked deubiquitinase activity"/>
    <property type="evidence" value="ECO:0007669"/>
    <property type="project" value="TreeGrafter"/>
</dbReference>